<dbReference type="InterPro" id="IPR001387">
    <property type="entry name" value="Cro/C1-type_HTH"/>
</dbReference>
<keyword evidence="3" id="KW-1185">Reference proteome</keyword>
<dbReference type="AlphaFoldDB" id="A0A7K1LAP3"/>
<dbReference type="CDD" id="cd00093">
    <property type="entry name" value="HTH_XRE"/>
    <property type="match status" value="1"/>
</dbReference>
<dbReference type="EMBL" id="WOFH01000014">
    <property type="protein sequence ID" value="MUN41501.1"/>
    <property type="molecule type" value="Genomic_DNA"/>
</dbReference>
<dbReference type="InterPro" id="IPR010982">
    <property type="entry name" value="Lambda_DNA-bd_dom_sf"/>
</dbReference>
<sequence length="81" mass="9327">MQSAKLNGDRLRALREDNELTTTELAALVSVQMGRRVHQSTITKYEMGRRQPSPKMFGSICRVLRCEKDTLLMRESEQETV</sequence>
<dbReference type="PROSITE" id="PS50943">
    <property type="entry name" value="HTH_CROC1"/>
    <property type="match status" value="1"/>
</dbReference>
<organism evidence="2 3">
    <name type="scientific">Actinomadura litoris</name>
    <dbReference type="NCBI Taxonomy" id="2678616"/>
    <lineage>
        <taxon>Bacteria</taxon>
        <taxon>Bacillati</taxon>
        <taxon>Actinomycetota</taxon>
        <taxon>Actinomycetes</taxon>
        <taxon>Streptosporangiales</taxon>
        <taxon>Thermomonosporaceae</taxon>
        <taxon>Actinomadura</taxon>
    </lineage>
</organism>
<comment type="caution">
    <text evidence="2">The sequence shown here is derived from an EMBL/GenBank/DDBJ whole genome shotgun (WGS) entry which is preliminary data.</text>
</comment>
<dbReference type="RefSeq" id="WP_156220670.1">
    <property type="nucleotide sequence ID" value="NZ_WOFH01000014.1"/>
</dbReference>
<dbReference type="Proteomes" id="UP000432015">
    <property type="component" value="Unassembled WGS sequence"/>
</dbReference>
<dbReference type="SMART" id="SM00530">
    <property type="entry name" value="HTH_XRE"/>
    <property type="match status" value="1"/>
</dbReference>
<evidence type="ECO:0000313" key="3">
    <source>
        <dbReference type="Proteomes" id="UP000432015"/>
    </source>
</evidence>
<evidence type="ECO:0000259" key="1">
    <source>
        <dbReference type="PROSITE" id="PS50943"/>
    </source>
</evidence>
<reference evidence="2 3" key="1">
    <citation type="submission" date="2019-11" db="EMBL/GenBank/DDBJ databases">
        <authorList>
            <person name="Cao P."/>
        </authorList>
    </citation>
    <scope>NUCLEOTIDE SEQUENCE [LARGE SCALE GENOMIC DNA]</scope>
    <source>
        <strain evidence="2 3">NEAU-AAG5</strain>
    </source>
</reference>
<dbReference type="Gene3D" id="1.10.260.40">
    <property type="entry name" value="lambda repressor-like DNA-binding domains"/>
    <property type="match status" value="1"/>
</dbReference>
<protein>
    <submittedName>
        <fullName evidence="2">Helix-turn-helix domain-containing protein</fullName>
    </submittedName>
</protein>
<name>A0A7K1LAP3_9ACTN</name>
<feature type="domain" description="HTH cro/C1-type" evidence="1">
    <location>
        <begin position="11"/>
        <end position="71"/>
    </location>
</feature>
<proteinExistence type="predicted"/>
<evidence type="ECO:0000313" key="2">
    <source>
        <dbReference type="EMBL" id="MUN41501.1"/>
    </source>
</evidence>
<dbReference type="SUPFAM" id="SSF47413">
    <property type="entry name" value="lambda repressor-like DNA-binding domains"/>
    <property type="match status" value="1"/>
</dbReference>
<dbReference type="Pfam" id="PF13560">
    <property type="entry name" value="HTH_31"/>
    <property type="match status" value="1"/>
</dbReference>
<dbReference type="GO" id="GO:0003677">
    <property type="term" value="F:DNA binding"/>
    <property type="evidence" value="ECO:0007669"/>
    <property type="project" value="InterPro"/>
</dbReference>
<accession>A0A7K1LAP3</accession>
<gene>
    <name evidence="2" type="ORF">GNZ18_33645</name>
</gene>